<name>A0ABN2I7S1_9ACTN</name>
<dbReference type="InterPro" id="IPR017146">
    <property type="entry name" value="Lanti_2_LanM"/>
</dbReference>
<dbReference type="Gene3D" id="1.50.10.10">
    <property type="match status" value="1"/>
</dbReference>
<dbReference type="NCBIfam" id="TIGR03897">
    <property type="entry name" value="lanti_2_LanM"/>
    <property type="match status" value="1"/>
</dbReference>
<evidence type="ECO:0000313" key="2">
    <source>
        <dbReference type="EMBL" id="GAA1700053.1"/>
    </source>
</evidence>
<dbReference type="SUPFAM" id="SSF158745">
    <property type="entry name" value="LanC-like"/>
    <property type="match status" value="1"/>
</dbReference>
<dbReference type="EMBL" id="BAAANY010000023">
    <property type="protein sequence ID" value="GAA1700053.1"/>
    <property type="molecule type" value="Genomic_DNA"/>
</dbReference>
<dbReference type="InterPro" id="IPR025410">
    <property type="entry name" value="Lant_dehyd"/>
</dbReference>
<reference evidence="2 3" key="1">
    <citation type="journal article" date="2019" name="Int. J. Syst. Evol. Microbiol.">
        <title>The Global Catalogue of Microorganisms (GCM) 10K type strain sequencing project: providing services to taxonomists for standard genome sequencing and annotation.</title>
        <authorList>
            <consortium name="The Broad Institute Genomics Platform"/>
            <consortium name="The Broad Institute Genome Sequencing Center for Infectious Disease"/>
            <person name="Wu L."/>
            <person name="Ma J."/>
        </authorList>
    </citation>
    <scope>NUCLEOTIDE SEQUENCE [LARGE SCALE GENOMIC DNA]</scope>
    <source>
        <strain evidence="2 3">JCM 14718</strain>
    </source>
</reference>
<keyword evidence="3" id="KW-1185">Reference proteome</keyword>
<proteinExistence type="predicted"/>
<dbReference type="PRINTS" id="PR01950">
    <property type="entry name" value="LANCSUPER"/>
</dbReference>
<dbReference type="CDD" id="cd04792">
    <property type="entry name" value="LanM-like"/>
    <property type="match status" value="1"/>
</dbReference>
<dbReference type="Pfam" id="PF13575">
    <property type="entry name" value="DUF4135"/>
    <property type="match status" value="1"/>
</dbReference>
<accession>A0ABN2I7S1</accession>
<dbReference type="InterPro" id="IPR012341">
    <property type="entry name" value="6hp_glycosidase-like_sf"/>
</dbReference>
<dbReference type="Pfam" id="PF05147">
    <property type="entry name" value="LANC_like"/>
    <property type="match status" value="1"/>
</dbReference>
<evidence type="ECO:0000259" key="1">
    <source>
        <dbReference type="Pfam" id="PF13575"/>
    </source>
</evidence>
<sequence>MKLDGLRSAAGRAVPLVFRGPDNGRVSDDPDQLARADRRLTRWRQQEPFDSTEKDWYGRRLAAVGRDVASVRAQLAGAVPASTETWIDWLVECFENPAPPVDIPKEHVFATLVGPLVASARDQLRAAVSPLLSHSVAELFLPALTAELHAMAARTMVLELNVARVTGQLTADTPGGRFEEFVVRLRDREFAVALLTEYVVLARQLTLATQAWLDNQTRLLARFVADLPALTTTFGADVGQLSTVEVGLGDRHRGGATVARLGFESGLRLLYKPRPVGVDVHFQQVVDGLNQHLEHPLRRLEVLAGDGYGWIEHVEAAPCADEAELSRFYWRCGCLVALTYLLEATDCHAQNLIAAGEHPVLVDLETLLQPEFPDPPKKLSDGERLAYAGIAHSVVRSGMLPYRSWAESDHGGVDLSALGWRPGERIPRPSPELTGEWTDEMHVDYVRNALQPTGAQPSDRPVDLLDQLDALDAGFTAAYEIFSTHREELRPLLIAFGADEVRLLRRDTLEYGSLLGASFHPDLLRDALDRDRHFDRLWALAARDQTALPFVADEQHDLWNNDIPVFAVRTDGVDAVGGTGVPIPMAVTAAPLSTVLAKLDALGPADLDRQRWLLRSAVSAGSPGAASEANTARYPYARGTSDKVKTRAIDQAAAIADELIRRAYAGRSDLAWSGPTLTPHGGWVVVPLGPDFYSGTAGIALFLDTVAGVTGERRHRAAAYGARATLELQIPRRANRLTGGLDSAGGLLYALARLAGDWPAATDLAGPVVERIAALTATDETYDVVGGSAGNIGGLAAWYAVAPSARVREVVRACADHLVATAAAQPVGVGWVPEPLRSQVSRPLAGFGHGAAGIAWALCKAADLLGSPLYARTAVAALAYERTLFVPSLGNWLDVRAEDEPPAVAWCHGATGIGLSRMDIRGTLDDPVLDTEVQAAVTAVEAGFGRNFSLCHGDLGNLDLLLSLPSYDCAPAAAGILDGLDAYGWLCGLPRGVRLPSLMTGLAGIGYGLLRLAAPTTVPSVLTMRL</sequence>
<evidence type="ECO:0000313" key="3">
    <source>
        <dbReference type="Proteomes" id="UP001500618"/>
    </source>
</evidence>
<dbReference type="SMART" id="SM01260">
    <property type="entry name" value="LANC_like"/>
    <property type="match status" value="1"/>
</dbReference>
<dbReference type="PIRSF" id="PIRSF037228">
    <property type="entry name" value="Lant_mod_RumM"/>
    <property type="match status" value="1"/>
</dbReference>
<dbReference type="InterPro" id="IPR007822">
    <property type="entry name" value="LANC-like"/>
</dbReference>
<dbReference type="Proteomes" id="UP001500618">
    <property type="component" value="Unassembled WGS sequence"/>
</dbReference>
<gene>
    <name evidence="2" type="ORF">GCM10009765_56840</name>
</gene>
<protein>
    <submittedName>
        <fullName evidence="2">Type 2 lanthipeptide synthetase LanM family protein</fullName>
    </submittedName>
</protein>
<organism evidence="2 3">
    <name type="scientific">Fodinicola feengrottensis</name>
    <dbReference type="NCBI Taxonomy" id="435914"/>
    <lineage>
        <taxon>Bacteria</taxon>
        <taxon>Bacillati</taxon>
        <taxon>Actinomycetota</taxon>
        <taxon>Actinomycetes</taxon>
        <taxon>Mycobacteriales</taxon>
        <taxon>Fodinicola</taxon>
    </lineage>
</organism>
<comment type="caution">
    <text evidence="2">The sequence shown here is derived from an EMBL/GenBank/DDBJ whole genome shotgun (WGS) entry which is preliminary data.</text>
</comment>
<feature type="domain" description="Lantibiotic biosynthesis protein dehydration" evidence="1">
    <location>
        <begin position="198"/>
        <end position="568"/>
    </location>
</feature>